<dbReference type="Pfam" id="PF16819">
    <property type="entry name" value="DUF5074"/>
    <property type="match status" value="1"/>
</dbReference>
<dbReference type="InterPro" id="IPR011044">
    <property type="entry name" value="Quino_amine_DH_bsu"/>
</dbReference>
<evidence type="ECO:0008006" key="4">
    <source>
        <dbReference type="Google" id="ProtNLM"/>
    </source>
</evidence>
<accession>A0A934WV42</accession>
<dbReference type="InterPro" id="IPR051200">
    <property type="entry name" value="Host-pathogen_enzymatic-act"/>
</dbReference>
<dbReference type="PANTHER" id="PTHR47197">
    <property type="entry name" value="PROTEIN NIRF"/>
    <property type="match status" value="1"/>
</dbReference>
<dbReference type="PANTHER" id="PTHR47197:SF3">
    <property type="entry name" value="DIHYDRO-HEME D1 DEHYDROGENASE"/>
    <property type="match status" value="1"/>
</dbReference>
<gene>
    <name evidence="2" type="ORF">JKA74_01000</name>
</gene>
<comment type="caution">
    <text evidence="2">The sequence shown here is derived from an EMBL/GenBank/DDBJ whole genome shotgun (WGS) entry which is preliminary data.</text>
</comment>
<dbReference type="InterPro" id="IPR031815">
    <property type="entry name" value="DUF5074"/>
</dbReference>
<evidence type="ECO:0000313" key="3">
    <source>
        <dbReference type="Proteomes" id="UP000611723"/>
    </source>
</evidence>
<feature type="signal peptide" evidence="1">
    <location>
        <begin position="1"/>
        <end position="25"/>
    </location>
</feature>
<dbReference type="SUPFAM" id="SSF50969">
    <property type="entry name" value="YVTN repeat-like/Quinoprotein amine dehydrogenase"/>
    <property type="match status" value="1"/>
</dbReference>
<dbReference type="RefSeq" id="WP_201429284.1">
    <property type="nucleotide sequence ID" value="NZ_JAEQBW010000001.1"/>
</dbReference>
<organism evidence="2 3">
    <name type="scientific">Marivirga aurantiaca</name>
    <dbReference type="NCBI Taxonomy" id="2802615"/>
    <lineage>
        <taxon>Bacteria</taxon>
        <taxon>Pseudomonadati</taxon>
        <taxon>Bacteroidota</taxon>
        <taxon>Cytophagia</taxon>
        <taxon>Cytophagales</taxon>
        <taxon>Marivirgaceae</taxon>
        <taxon>Marivirga</taxon>
    </lineage>
</organism>
<reference evidence="2" key="1">
    <citation type="submission" date="2021-01" db="EMBL/GenBank/DDBJ databases">
        <title>Marivirga aurantiaca sp. nov., isolated from intertidal surface sediments.</title>
        <authorList>
            <person name="Zhang M."/>
        </authorList>
    </citation>
    <scope>NUCLEOTIDE SEQUENCE</scope>
    <source>
        <strain evidence="2">S37H4</strain>
    </source>
</reference>
<sequence length="349" mass="38597">MMRFNLLNKSFFVLLAMIFIFSSCDDDEKTPSVTTNVMVFHEGGFTKNNATVASYNQESMEYEALAYNNANGSFIGDVQQSATQHNGKIYSVLNGSNSIQIFDSETMLSAGNITSERMDMPRYLAISGNTGYLSNWGPYDENYNLTDSNILKIDLQNNEVTEVIESGDYVENVFLQNDKLLVSRAKWDGSIKHLTVINTDSKQIIEDIELPVGPAEIISDDNGSIWVICTSGKLVKLNSDVTAIEETVDLGDGALEDIDLFENEIYFYQKSTSSVKKYIISSSSIMNVLSNVTLELPYALGVDPNSGEIYLADGVDYAGEGKVIRYSAEGEIIDEITESGVLPTQFIFN</sequence>
<name>A0A934WV42_9BACT</name>
<evidence type="ECO:0000256" key="1">
    <source>
        <dbReference type="SAM" id="SignalP"/>
    </source>
</evidence>
<dbReference type="Gene3D" id="2.130.10.10">
    <property type="entry name" value="YVTN repeat-like/Quinoprotein amine dehydrogenase"/>
    <property type="match status" value="1"/>
</dbReference>
<dbReference type="Proteomes" id="UP000611723">
    <property type="component" value="Unassembled WGS sequence"/>
</dbReference>
<keyword evidence="3" id="KW-1185">Reference proteome</keyword>
<dbReference type="AlphaFoldDB" id="A0A934WV42"/>
<protein>
    <recommendedName>
        <fullName evidence="4">Cell surface protein</fullName>
    </recommendedName>
</protein>
<dbReference type="PROSITE" id="PS51257">
    <property type="entry name" value="PROKAR_LIPOPROTEIN"/>
    <property type="match status" value="1"/>
</dbReference>
<keyword evidence="1" id="KW-0732">Signal</keyword>
<dbReference type="InterPro" id="IPR015943">
    <property type="entry name" value="WD40/YVTN_repeat-like_dom_sf"/>
</dbReference>
<evidence type="ECO:0000313" key="2">
    <source>
        <dbReference type="EMBL" id="MBK6263594.1"/>
    </source>
</evidence>
<proteinExistence type="predicted"/>
<dbReference type="EMBL" id="JAEQBW010000001">
    <property type="protein sequence ID" value="MBK6263594.1"/>
    <property type="molecule type" value="Genomic_DNA"/>
</dbReference>
<feature type="chain" id="PRO_5037128782" description="Cell surface protein" evidence="1">
    <location>
        <begin position="26"/>
        <end position="349"/>
    </location>
</feature>